<feature type="compositionally biased region" description="Low complexity" evidence="1">
    <location>
        <begin position="794"/>
        <end position="830"/>
    </location>
</feature>
<keyword evidence="5" id="KW-1185">Reference proteome</keyword>
<reference evidence="5" key="1">
    <citation type="journal article" date="2017" name="Nat. Ecol. Evol.">
        <title>Genome expansion and lineage-specific genetic innovations in the forest pathogenic fungi Armillaria.</title>
        <authorList>
            <person name="Sipos G."/>
            <person name="Prasanna A.N."/>
            <person name="Walter M.C."/>
            <person name="O'Connor E."/>
            <person name="Balint B."/>
            <person name="Krizsan K."/>
            <person name="Kiss B."/>
            <person name="Hess J."/>
            <person name="Varga T."/>
            <person name="Slot J."/>
            <person name="Riley R."/>
            <person name="Boka B."/>
            <person name="Rigling D."/>
            <person name="Barry K."/>
            <person name="Lee J."/>
            <person name="Mihaltcheva S."/>
            <person name="LaButti K."/>
            <person name="Lipzen A."/>
            <person name="Waldron R."/>
            <person name="Moloney N.M."/>
            <person name="Sperisen C."/>
            <person name="Kredics L."/>
            <person name="Vagvoelgyi C."/>
            <person name="Patrignani A."/>
            <person name="Fitzpatrick D."/>
            <person name="Nagy I."/>
            <person name="Doyle S."/>
            <person name="Anderson J.B."/>
            <person name="Grigoriev I.V."/>
            <person name="Gueldener U."/>
            <person name="Muensterkoetter M."/>
            <person name="Nagy L.G."/>
        </authorList>
    </citation>
    <scope>NUCLEOTIDE SEQUENCE [LARGE SCALE GENOMIC DNA]</scope>
    <source>
        <strain evidence="5">Ar21-2</strain>
    </source>
</reference>
<dbReference type="PROSITE" id="PS50245">
    <property type="entry name" value="CAP_GLY_2"/>
    <property type="match status" value="1"/>
</dbReference>
<feature type="region of interest" description="Disordered" evidence="1">
    <location>
        <begin position="1039"/>
        <end position="1079"/>
    </location>
</feature>
<dbReference type="Pfam" id="PF01302">
    <property type="entry name" value="CAP_GLY"/>
    <property type="match status" value="1"/>
</dbReference>
<dbReference type="InterPro" id="IPR000938">
    <property type="entry name" value="CAP-Gly_domain"/>
</dbReference>
<dbReference type="SUPFAM" id="SSF74924">
    <property type="entry name" value="Cap-Gly domain"/>
    <property type="match status" value="1"/>
</dbReference>
<dbReference type="InterPro" id="IPR011333">
    <property type="entry name" value="SKP1/BTB/POZ_sf"/>
</dbReference>
<feature type="compositionally biased region" description="Low complexity" evidence="1">
    <location>
        <begin position="635"/>
        <end position="657"/>
    </location>
</feature>
<protein>
    <recommendedName>
        <fullName evidence="6">BTB domain-containing protein</fullName>
    </recommendedName>
</protein>
<dbReference type="Gene3D" id="3.30.710.10">
    <property type="entry name" value="Potassium Channel Kv1.1, Chain A"/>
    <property type="match status" value="1"/>
</dbReference>
<dbReference type="OrthoDB" id="2130750at2759"/>
<feature type="domain" description="CAP-Gly" evidence="3">
    <location>
        <begin position="972"/>
        <end position="1030"/>
    </location>
</feature>
<dbReference type="OMA" id="HIRVQVE"/>
<dbReference type="Pfam" id="PF00651">
    <property type="entry name" value="BTB"/>
    <property type="match status" value="1"/>
</dbReference>
<feature type="domain" description="BTB" evidence="2">
    <location>
        <begin position="197"/>
        <end position="283"/>
    </location>
</feature>
<feature type="compositionally biased region" description="Low complexity" evidence="1">
    <location>
        <begin position="760"/>
        <end position="782"/>
    </location>
</feature>
<dbReference type="CDD" id="cd18186">
    <property type="entry name" value="BTB_POZ_ZBTB_KLHL-like"/>
    <property type="match status" value="1"/>
</dbReference>
<dbReference type="STRING" id="47427.A0A2H3DVN9"/>
<proteinExistence type="predicted"/>
<sequence>MALVVSPPGLQEATKNSTTTWQVDLESLFHHAKDRFPDVVWEVGIDDQTEEVWGHKAIVYARAPPSFQSRYFSFKPNNAPSPLGYSSPVPTTSALSLSLGLDIPHLGDDGSRTSSPMRVTSPAPSAMTGTILRLNTPINPALFSNELEYLYTGQGFGEAFEFLFDSSESRQEGDAEELRIDKLRKDLVFMWRSRLYSDVRIELTGTFSTSNPEHTTAIFSSHRFILVSRCSYFHTALISWPSAPSKSTSSEALTLSLPSPPFTPASLHFTLGFIYTGTLVFSHRSYDLDTAFHILRSATYLSLQTLYDEIQARIVQEMMHGLYHAFLEFSEYERITGGKWGTGGCRCRQCARRAPRVLEFALSDDVKNAHLDRGARRALVGLFGEGWCTSEFSALPQKIKDNLLKGVGKRTTPQNVFALLFAAEHALGKINNVIDAWADSVRDMILLGRKTIDNVLASQSDACFSQPDWLELMETDGVRFEDGERVDWIMASVKRGVNDKNAAIVYQTLVSDILLRPHPTENDQAMLPGTSHVRVQVEQTRLDVLSWLRKRWLGVRNEGGFEGLDGWAIKEISDNIEIPVDDLQKPALNGGAKNTPRASLSAPKDADKDSDMQSMRVSVLSRNLPARSNASITPSVRSVRTAASRFSVASTSTSASSPRRKVTDPRPDSKLTPPKSSSPTPTPSLNEPAEETEARTTPSTPLPKKIVGSSSVSSVSSVSSRRSLASTTSSLSRPKSTASIASVRTARSQASTVRKSTPASSLRPSLSIVSSRPSSRVSTVSTNTTNDGASTAYKTATSRSRKSSTASNLSTSSVRTTKSTTSLASKSPSTRSPVVKKAPSIAPSIRSTTSTASTARRSISGTPVKKEAKIPVPPLPKAKPKVTRAQSLVSEHKKTESVASTSSTASTLKRKGSSDTIKTTSAPPKTPPTEPATISSTPSVSPQAKGATLEIGIPCIISSRRKRFKAYARYIGEVEGELGSWVGVEVPGNFTGDLGGEWNDGSWGGVRYFDIGGGAGSEWGDGSGSGFAGRRKADWVHMPRNGNGTVKGVKRPAEGMGGRAKRIRSSSPAGSDSETAESRGLFVRPQQVLYVVDAIDGDL</sequence>
<accession>A0A2H3DVN9</accession>
<evidence type="ECO:0000259" key="2">
    <source>
        <dbReference type="PROSITE" id="PS50097"/>
    </source>
</evidence>
<feature type="region of interest" description="Disordered" evidence="1">
    <location>
        <begin position="587"/>
        <end position="945"/>
    </location>
</feature>
<dbReference type="Proteomes" id="UP000217790">
    <property type="component" value="Unassembled WGS sequence"/>
</dbReference>
<evidence type="ECO:0000313" key="4">
    <source>
        <dbReference type="EMBL" id="PBK94888.1"/>
    </source>
</evidence>
<organism evidence="4 5">
    <name type="scientific">Armillaria gallica</name>
    <name type="common">Bulbous honey fungus</name>
    <name type="synonym">Armillaria bulbosa</name>
    <dbReference type="NCBI Taxonomy" id="47427"/>
    <lineage>
        <taxon>Eukaryota</taxon>
        <taxon>Fungi</taxon>
        <taxon>Dikarya</taxon>
        <taxon>Basidiomycota</taxon>
        <taxon>Agaricomycotina</taxon>
        <taxon>Agaricomycetes</taxon>
        <taxon>Agaricomycetidae</taxon>
        <taxon>Agaricales</taxon>
        <taxon>Marasmiineae</taxon>
        <taxon>Physalacriaceae</taxon>
        <taxon>Armillaria</taxon>
    </lineage>
</organism>
<dbReference type="InterPro" id="IPR036859">
    <property type="entry name" value="CAP-Gly_dom_sf"/>
</dbReference>
<feature type="compositionally biased region" description="Low complexity" evidence="1">
    <location>
        <begin position="839"/>
        <end position="860"/>
    </location>
</feature>
<evidence type="ECO:0008006" key="6">
    <source>
        <dbReference type="Google" id="ProtNLM"/>
    </source>
</evidence>
<dbReference type="InterPro" id="IPR000210">
    <property type="entry name" value="BTB/POZ_dom"/>
</dbReference>
<feature type="compositionally biased region" description="Low complexity" evidence="1">
    <location>
        <begin position="897"/>
        <end position="907"/>
    </location>
</feature>
<dbReference type="InParanoid" id="A0A2H3DVN9"/>
<dbReference type="PANTHER" id="PTHR22427">
    <property type="entry name" value="GH15728P"/>
    <property type="match status" value="1"/>
</dbReference>
<dbReference type="Gene3D" id="2.30.30.190">
    <property type="entry name" value="CAP Gly-rich-like domain"/>
    <property type="match status" value="1"/>
</dbReference>
<dbReference type="PANTHER" id="PTHR22427:SF7">
    <property type="entry name" value="GH15728P"/>
    <property type="match status" value="1"/>
</dbReference>
<dbReference type="EMBL" id="KZ293653">
    <property type="protein sequence ID" value="PBK94888.1"/>
    <property type="molecule type" value="Genomic_DNA"/>
</dbReference>
<evidence type="ECO:0000256" key="1">
    <source>
        <dbReference type="SAM" id="MobiDB-lite"/>
    </source>
</evidence>
<feature type="compositionally biased region" description="Low complexity" evidence="1">
    <location>
        <begin position="709"/>
        <end position="733"/>
    </location>
</feature>
<dbReference type="PROSITE" id="PS50097">
    <property type="entry name" value="BTB"/>
    <property type="match status" value="1"/>
</dbReference>
<dbReference type="AlphaFoldDB" id="A0A2H3DVN9"/>
<name>A0A2H3DVN9_ARMGA</name>
<feature type="compositionally biased region" description="Polar residues" evidence="1">
    <location>
        <begin position="734"/>
        <end position="759"/>
    </location>
</feature>
<evidence type="ECO:0000259" key="3">
    <source>
        <dbReference type="PROSITE" id="PS50245"/>
    </source>
</evidence>
<feature type="compositionally biased region" description="Low complexity" evidence="1">
    <location>
        <begin position="670"/>
        <end position="687"/>
    </location>
</feature>
<feature type="compositionally biased region" description="Polar residues" evidence="1">
    <location>
        <begin position="783"/>
        <end position="793"/>
    </location>
</feature>
<gene>
    <name evidence="4" type="ORF">ARMGADRAFT_1164450</name>
</gene>
<evidence type="ECO:0000313" key="5">
    <source>
        <dbReference type="Proteomes" id="UP000217790"/>
    </source>
</evidence>
<dbReference type="SUPFAM" id="SSF54695">
    <property type="entry name" value="POZ domain"/>
    <property type="match status" value="1"/>
</dbReference>